<dbReference type="InterPro" id="IPR029045">
    <property type="entry name" value="ClpP/crotonase-like_dom_sf"/>
</dbReference>
<dbReference type="EMBL" id="LT796768">
    <property type="protein sequence ID" value="SKB07401.1"/>
    <property type="molecule type" value="Genomic_DNA"/>
</dbReference>
<dbReference type="Proteomes" id="UP000191040">
    <property type="component" value="Chromosome I"/>
</dbReference>
<dbReference type="Gene3D" id="1.10.12.10">
    <property type="entry name" value="Lyase 2-enoyl-coa Hydratase, Chain A, domain 2"/>
    <property type="match status" value="1"/>
</dbReference>
<dbReference type="CDD" id="cd06558">
    <property type="entry name" value="crotonase-like"/>
    <property type="match status" value="1"/>
</dbReference>
<comment type="similarity">
    <text evidence="1">Belongs to the enoyl-CoA hydratase/isomerase family.</text>
</comment>
<keyword evidence="3" id="KW-1185">Reference proteome</keyword>
<dbReference type="PANTHER" id="PTHR43459:SF1">
    <property type="entry name" value="EG:BACN32G11.4 PROTEIN"/>
    <property type="match status" value="1"/>
</dbReference>
<dbReference type="SUPFAM" id="SSF52096">
    <property type="entry name" value="ClpP/crotonase"/>
    <property type="match status" value="1"/>
</dbReference>
<evidence type="ECO:0000313" key="3">
    <source>
        <dbReference type="Proteomes" id="UP000191040"/>
    </source>
</evidence>
<dbReference type="Pfam" id="PF00378">
    <property type="entry name" value="ECH_1"/>
    <property type="match status" value="1"/>
</dbReference>
<dbReference type="RefSeq" id="WP_078699736.1">
    <property type="nucleotide sequence ID" value="NZ_LT796768.1"/>
</dbReference>
<gene>
    <name evidence="2" type="ORF">SAMN06295964_1684</name>
</gene>
<dbReference type="InterPro" id="IPR001753">
    <property type="entry name" value="Enoyl-CoA_hydra/iso"/>
</dbReference>
<dbReference type="InterPro" id="IPR014748">
    <property type="entry name" value="Enoyl-CoA_hydra_C"/>
</dbReference>
<dbReference type="GO" id="GO:0003824">
    <property type="term" value="F:catalytic activity"/>
    <property type="evidence" value="ECO:0007669"/>
    <property type="project" value="UniProtKB-ARBA"/>
</dbReference>
<protein>
    <submittedName>
        <fullName evidence="2">Enoyl-CoA hydratase</fullName>
    </submittedName>
</protein>
<sequence length="249" mass="25860">MTDLLVDRTDGVLTLTLNAPQRLNSVTTEMFEQMSDALEDAEGVRVAVITGEGRAFCSGAVMAPGATNTGILEAADRLIHALTQAPFPVVAALNGLAAGIGSSLALASDFQVAQEDDYFLQAFVNVGLMGDGAAHELIAASIGRARATRLLMLGEKLPNSEAYAAGLITHCVPAGEWQPTVDGLVDRLKSGPTMAYARIKSTINAAALAHLDETLAAETVEQGVLGASNDFAEGVAAFTEKRQAKFTGA</sequence>
<dbReference type="OrthoDB" id="9777711at2"/>
<accession>A0A1T4Z1G1</accession>
<dbReference type="STRING" id="1736691.SAMN06295964_1684"/>
<name>A0A1T4Z1G1_9ACTN</name>
<organism evidence="2 3">
    <name type="scientific">Aeromicrobium choanae</name>
    <dbReference type="NCBI Taxonomy" id="1736691"/>
    <lineage>
        <taxon>Bacteria</taxon>
        <taxon>Bacillati</taxon>
        <taxon>Actinomycetota</taxon>
        <taxon>Actinomycetes</taxon>
        <taxon>Propionibacteriales</taxon>
        <taxon>Nocardioidaceae</taxon>
        <taxon>Aeromicrobium</taxon>
    </lineage>
</organism>
<reference evidence="3" key="1">
    <citation type="submission" date="2017-02" db="EMBL/GenBank/DDBJ databases">
        <authorList>
            <person name="Varghese N."/>
            <person name="Submissions S."/>
        </authorList>
    </citation>
    <scope>NUCLEOTIDE SEQUENCE [LARGE SCALE GENOMIC DNA]</scope>
    <source>
        <strain evidence="3">9H-4</strain>
    </source>
</reference>
<dbReference type="Gene3D" id="3.30.300.220">
    <property type="match status" value="1"/>
</dbReference>
<evidence type="ECO:0000313" key="2">
    <source>
        <dbReference type="EMBL" id="SKB07401.1"/>
    </source>
</evidence>
<dbReference type="PANTHER" id="PTHR43459">
    <property type="entry name" value="ENOYL-COA HYDRATASE"/>
    <property type="match status" value="1"/>
</dbReference>
<evidence type="ECO:0000256" key="1">
    <source>
        <dbReference type="ARBA" id="ARBA00005254"/>
    </source>
</evidence>
<proteinExistence type="inferred from homology"/>
<dbReference type="AlphaFoldDB" id="A0A1T4Z1G1"/>
<dbReference type="Gene3D" id="3.90.226.20">
    <property type="match status" value="1"/>
</dbReference>